<protein>
    <submittedName>
        <fullName evidence="10">L,D-transpeptidase</fullName>
    </submittedName>
</protein>
<evidence type="ECO:0000256" key="5">
    <source>
        <dbReference type="ARBA" id="ARBA00022984"/>
    </source>
</evidence>
<sequence length="325" mass="34455">MTTFRVRNFLKLVLPALMTASLVTTGAVAQTPPLVAADGQIERLKPGEYLWAPEIAPAGPVMIIVSLKTQKAYAYRNGVAIGVSTVSTGMESHATPTGVFTVLQKDADHISNLYKDAAMPFMQRLTWDGIAMHAGNLPGYPASHGCIRMPLAFAKLLFGLTKTGITVVITQDALVPVVVATPSLLKAGRNSPAPTDAFAWQPARSPNGPVSIVVSGRDKRVVVLRNGIEIGSSPITLDGPVEHTAAFTLQSVDAQGEHWLRLPLPGETRSGELSVEDRAKGRLPDDFRRALGTVLTPGATLLITRETLLSAGTGTAVTIIEAEQP</sequence>
<evidence type="ECO:0000313" key="10">
    <source>
        <dbReference type="EMBL" id="MEN2786085.1"/>
    </source>
</evidence>
<keyword evidence="11" id="KW-1185">Reference proteome</keyword>
<evidence type="ECO:0000256" key="3">
    <source>
        <dbReference type="ARBA" id="ARBA00022679"/>
    </source>
</evidence>
<comment type="pathway">
    <text evidence="1 7">Cell wall biogenesis; peptidoglycan biosynthesis.</text>
</comment>
<dbReference type="InterPro" id="IPR016915">
    <property type="entry name" value="UCP029342"/>
</dbReference>
<feature type="signal peptide" evidence="8">
    <location>
        <begin position="1"/>
        <end position="29"/>
    </location>
</feature>
<evidence type="ECO:0000256" key="1">
    <source>
        <dbReference type="ARBA" id="ARBA00004752"/>
    </source>
</evidence>
<feature type="domain" description="L,D-TPase catalytic" evidence="9">
    <location>
        <begin position="61"/>
        <end position="170"/>
    </location>
</feature>
<name>A0ABU9XSP7_9SPHN</name>
<dbReference type="NCBIfam" id="NF004785">
    <property type="entry name" value="PRK06132.1-2"/>
    <property type="match status" value="1"/>
</dbReference>
<dbReference type="PIRSF" id="PIRSF029342">
    <property type="entry name" value="UCP029342_ErfK/YbiS/YcfS/YnhG"/>
    <property type="match status" value="1"/>
</dbReference>
<dbReference type="Proteomes" id="UP001404104">
    <property type="component" value="Unassembled WGS sequence"/>
</dbReference>
<evidence type="ECO:0000256" key="8">
    <source>
        <dbReference type="SAM" id="SignalP"/>
    </source>
</evidence>
<evidence type="ECO:0000259" key="9">
    <source>
        <dbReference type="PROSITE" id="PS52029"/>
    </source>
</evidence>
<evidence type="ECO:0000313" key="11">
    <source>
        <dbReference type="Proteomes" id="UP001404104"/>
    </source>
</evidence>
<dbReference type="Gene3D" id="2.40.440.10">
    <property type="entry name" value="L,D-transpeptidase catalytic domain-like"/>
    <property type="match status" value="1"/>
</dbReference>
<dbReference type="PANTHER" id="PTHR30582:SF2">
    <property type="entry name" value="L,D-TRANSPEPTIDASE YCIB-RELATED"/>
    <property type="match status" value="1"/>
</dbReference>
<dbReference type="Pfam" id="PF03734">
    <property type="entry name" value="YkuD"/>
    <property type="match status" value="1"/>
</dbReference>
<reference evidence="10 11" key="1">
    <citation type="submission" date="2024-05" db="EMBL/GenBank/DDBJ databases">
        <authorList>
            <person name="Liu Q."/>
            <person name="Xin Y.-H."/>
        </authorList>
    </citation>
    <scope>NUCLEOTIDE SEQUENCE [LARGE SCALE GENOMIC DNA]</scope>
    <source>
        <strain evidence="10 11">CGMCC 1.15349</strain>
    </source>
</reference>
<dbReference type="CDD" id="cd16913">
    <property type="entry name" value="YkuD_like"/>
    <property type="match status" value="1"/>
</dbReference>
<comment type="caution">
    <text evidence="10">The sequence shown here is derived from an EMBL/GenBank/DDBJ whole genome shotgun (WGS) entry which is preliminary data.</text>
</comment>
<proteinExistence type="inferred from homology"/>
<feature type="active site" description="Proton donor/acceptor" evidence="7">
    <location>
        <position position="133"/>
    </location>
</feature>
<dbReference type="EMBL" id="JBDIMF010000002">
    <property type="protein sequence ID" value="MEN2786085.1"/>
    <property type="molecule type" value="Genomic_DNA"/>
</dbReference>
<accession>A0ABU9XSP7</accession>
<evidence type="ECO:0000256" key="7">
    <source>
        <dbReference type="PROSITE-ProRule" id="PRU01373"/>
    </source>
</evidence>
<dbReference type="SUPFAM" id="SSF141523">
    <property type="entry name" value="L,D-transpeptidase catalytic domain-like"/>
    <property type="match status" value="1"/>
</dbReference>
<dbReference type="InterPro" id="IPR005490">
    <property type="entry name" value="LD_TPept_cat_dom"/>
</dbReference>
<evidence type="ECO:0000256" key="2">
    <source>
        <dbReference type="ARBA" id="ARBA00005992"/>
    </source>
</evidence>
<dbReference type="PROSITE" id="PS52029">
    <property type="entry name" value="LD_TPASE"/>
    <property type="match status" value="1"/>
</dbReference>
<dbReference type="RefSeq" id="WP_345863886.1">
    <property type="nucleotide sequence ID" value="NZ_JBDIMF010000002.1"/>
</dbReference>
<keyword evidence="5 7" id="KW-0573">Peptidoglycan synthesis</keyword>
<dbReference type="InterPro" id="IPR038063">
    <property type="entry name" value="Transpep_catalytic_dom"/>
</dbReference>
<keyword evidence="6 7" id="KW-0961">Cell wall biogenesis/degradation</keyword>
<organism evidence="10 11">
    <name type="scientific">Sphingomonas qilianensis</name>
    <dbReference type="NCBI Taxonomy" id="1736690"/>
    <lineage>
        <taxon>Bacteria</taxon>
        <taxon>Pseudomonadati</taxon>
        <taxon>Pseudomonadota</taxon>
        <taxon>Alphaproteobacteria</taxon>
        <taxon>Sphingomonadales</taxon>
        <taxon>Sphingomonadaceae</taxon>
        <taxon>Sphingomonas</taxon>
    </lineage>
</organism>
<feature type="chain" id="PRO_5045963527" evidence="8">
    <location>
        <begin position="30"/>
        <end position="325"/>
    </location>
</feature>
<evidence type="ECO:0000256" key="4">
    <source>
        <dbReference type="ARBA" id="ARBA00022960"/>
    </source>
</evidence>
<dbReference type="InterPro" id="IPR050979">
    <property type="entry name" value="LD-transpeptidase"/>
</dbReference>
<keyword evidence="4 7" id="KW-0133">Cell shape</keyword>
<keyword evidence="8" id="KW-0732">Signal</keyword>
<keyword evidence="3" id="KW-0808">Transferase</keyword>
<feature type="active site" description="Nucleophile" evidence="7">
    <location>
        <position position="146"/>
    </location>
</feature>
<gene>
    <name evidence="10" type="ORF">ABC969_06565</name>
</gene>
<evidence type="ECO:0000256" key="6">
    <source>
        <dbReference type="ARBA" id="ARBA00023316"/>
    </source>
</evidence>
<comment type="similarity">
    <text evidence="2">Belongs to the YkuD family.</text>
</comment>
<dbReference type="PANTHER" id="PTHR30582">
    <property type="entry name" value="L,D-TRANSPEPTIDASE"/>
    <property type="match status" value="1"/>
</dbReference>